<feature type="domain" description="Thiolase C-terminal" evidence="10">
    <location>
        <begin position="284"/>
        <end position="405"/>
    </location>
</feature>
<dbReference type="SUPFAM" id="SSF53901">
    <property type="entry name" value="Thiolase-like"/>
    <property type="match status" value="2"/>
</dbReference>
<evidence type="ECO:0000313" key="11">
    <source>
        <dbReference type="EMBL" id="XDQ41065.1"/>
    </source>
</evidence>
<feature type="active site" description="Proton acceptor" evidence="7">
    <location>
        <position position="362"/>
    </location>
</feature>
<evidence type="ECO:0000256" key="1">
    <source>
        <dbReference type="ARBA" id="ARBA00010982"/>
    </source>
</evidence>
<dbReference type="InterPro" id="IPR020615">
    <property type="entry name" value="Thiolase_acyl_enz_int_AS"/>
</dbReference>
<name>A0AB39QDX0_9ACTN</name>
<organism evidence="11">
    <name type="scientific">Streptomyces sp. R39</name>
    <dbReference type="NCBI Taxonomy" id="3238631"/>
    <lineage>
        <taxon>Bacteria</taxon>
        <taxon>Bacillati</taxon>
        <taxon>Actinomycetota</taxon>
        <taxon>Actinomycetes</taxon>
        <taxon>Kitasatosporales</taxon>
        <taxon>Streptomycetaceae</taxon>
        <taxon>Streptomyces</taxon>
    </lineage>
</organism>
<dbReference type="InterPro" id="IPR002155">
    <property type="entry name" value="Thiolase"/>
</dbReference>
<dbReference type="Gene3D" id="3.40.47.10">
    <property type="match status" value="1"/>
</dbReference>
<dbReference type="EMBL" id="CP163441">
    <property type="protein sequence ID" value="XDQ41065.1"/>
    <property type="molecule type" value="Genomic_DNA"/>
</dbReference>
<dbReference type="RefSeq" id="WP_369220797.1">
    <property type="nucleotide sequence ID" value="NZ_CP163441.1"/>
</dbReference>
<dbReference type="NCBIfam" id="TIGR01930">
    <property type="entry name" value="AcCoA-C-Actrans"/>
    <property type="match status" value="1"/>
</dbReference>
<feature type="active site" description="Acyl-thioester intermediate" evidence="7">
    <location>
        <position position="89"/>
    </location>
</feature>
<sequence length="406" mass="41965">MPDVYLIDGARTPQGRHRGALAAVRPDDLAALVVGEAVRRSGAPREAVDEVVLGAANQAGEDNRDVARMAVLLAGLPHTVPGYTVNRLCASGLTAVASAAQTIRAGEADLVVAGGVESMTRAPWVMEKPGTPWAKPGQVHDTALGWRFTNPRFTAADRAVPGDAGPEAVRVTLSMGETAEEVAALDGITRADSDAFALRSHQRAVAAQEAGRFDREIVPVPVRDGAVTRDEGPRPSTTLEKLGSLRTVFRADGVVTAGSSSPLSDGAAALVVASADAVERYGLTPRARIVASASAGVQPNLMGLGPVPATQKALARAGWQAADLDAVELNEAFAAQALAVIRRLKLDEDKVNADGGAIALGHPLGCSGARILLTLLGRLERENGRRGLATLCVGVGQGVALLVERV</sequence>
<evidence type="ECO:0000256" key="6">
    <source>
        <dbReference type="ARBA" id="ARBA00040529"/>
    </source>
</evidence>
<evidence type="ECO:0000256" key="8">
    <source>
        <dbReference type="RuleBase" id="RU003557"/>
    </source>
</evidence>
<dbReference type="InterPro" id="IPR016039">
    <property type="entry name" value="Thiolase-like"/>
</dbReference>
<keyword evidence="4 8" id="KW-0012">Acyltransferase</keyword>
<proteinExistence type="inferred from homology"/>
<evidence type="ECO:0000256" key="4">
    <source>
        <dbReference type="ARBA" id="ARBA00023315"/>
    </source>
</evidence>
<protein>
    <recommendedName>
        <fullName evidence="6">Probable acetyl-CoA acetyltransferase</fullName>
        <ecNumber evidence="2">2.3.1.9</ecNumber>
    </recommendedName>
    <alternativeName>
        <fullName evidence="5">Acetoacetyl-CoA thiolase</fullName>
    </alternativeName>
</protein>
<dbReference type="InterPro" id="IPR020616">
    <property type="entry name" value="Thiolase_N"/>
</dbReference>
<dbReference type="PROSITE" id="PS00099">
    <property type="entry name" value="THIOLASE_3"/>
    <property type="match status" value="1"/>
</dbReference>
<dbReference type="GO" id="GO:0003985">
    <property type="term" value="F:acetyl-CoA C-acetyltransferase activity"/>
    <property type="evidence" value="ECO:0007669"/>
    <property type="project" value="UniProtKB-EC"/>
</dbReference>
<evidence type="ECO:0000259" key="10">
    <source>
        <dbReference type="Pfam" id="PF02803"/>
    </source>
</evidence>
<evidence type="ECO:0000259" key="9">
    <source>
        <dbReference type="Pfam" id="PF00108"/>
    </source>
</evidence>
<dbReference type="InterPro" id="IPR020613">
    <property type="entry name" value="Thiolase_CS"/>
</dbReference>
<dbReference type="InterPro" id="IPR020617">
    <property type="entry name" value="Thiolase_C"/>
</dbReference>
<evidence type="ECO:0000256" key="3">
    <source>
        <dbReference type="ARBA" id="ARBA00022679"/>
    </source>
</evidence>
<evidence type="ECO:0000256" key="2">
    <source>
        <dbReference type="ARBA" id="ARBA00012705"/>
    </source>
</evidence>
<accession>A0AB39QDX0</accession>
<dbReference type="Pfam" id="PF02803">
    <property type="entry name" value="Thiolase_C"/>
    <property type="match status" value="1"/>
</dbReference>
<evidence type="ECO:0000256" key="7">
    <source>
        <dbReference type="PIRSR" id="PIRSR000429-1"/>
    </source>
</evidence>
<dbReference type="PANTHER" id="PTHR18919">
    <property type="entry name" value="ACETYL-COA C-ACYLTRANSFERASE"/>
    <property type="match status" value="1"/>
</dbReference>
<dbReference type="FunFam" id="3.40.47.10:FF:000010">
    <property type="entry name" value="Acetyl-CoA acetyltransferase (Thiolase)"/>
    <property type="match status" value="1"/>
</dbReference>
<feature type="domain" description="Thiolase N-terminal" evidence="9">
    <location>
        <begin position="4"/>
        <end position="275"/>
    </location>
</feature>
<dbReference type="PROSITE" id="PS00737">
    <property type="entry name" value="THIOLASE_2"/>
    <property type="match status" value="1"/>
</dbReference>
<dbReference type="PIRSF" id="PIRSF000429">
    <property type="entry name" value="Ac-CoA_Ac_transf"/>
    <property type="match status" value="1"/>
</dbReference>
<dbReference type="EC" id="2.3.1.9" evidence="2"/>
<dbReference type="PANTHER" id="PTHR18919:SF107">
    <property type="entry name" value="ACETYL-COA ACETYLTRANSFERASE, CYTOSOLIC"/>
    <property type="match status" value="1"/>
</dbReference>
<dbReference type="PROSITE" id="PS00098">
    <property type="entry name" value="THIOLASE_1"/>
    <property type="match status" value="1"/>
</dbReference>
<dbReference type="Pfam" id="PF00108">
    <property type="entry name" value="Thiolase_N"/>
    <property type="match status" value="1"/>
</dbReference>
<keyword evidence="3 8" id="KW-0808">Transferase</keyword>
<gene>
    <name evidence="11" type="ORF">AB5J52_01595</name>
</gene>
<evidence type="ECO:0000256" key="5">
    <source>
        <dbReference type="ARBA" id="ARBA00030755"/>
    </source>
</evidence>
<reference evidence="11" key="1">
    <citation type="submission" date="2024-07" db="EMBL/GenBank/DDBJ databases">
        <authorList>
            <person name="Yu S.T."/>
        </authorList>
    </citation>
    <scope>NUCLEOTIDE SEQUENCE</scope>
    <source>
        <strain evidence="11">R39</strain>
    </source>
</reference>
<dbReference type="InterPro" id="IPR020610">
    <property type="entry name" value="Thiolase_AS"/>
</dbReference>
<dbReference type="AlphaFoldDB" id="A0AB39QDX0"/>
<comment type="similarity">
    <text evidence="1 8">Belongs to the thiolase-like superfamily. Thiolase family.</text>
</comment>
<dbReference type="CDD" id="cd00751">
    <property type="entry name" value="thiolase"/>
    <property type="match status" value="1"/>
</dbReference>
<feature type="active site" description="Proton acceptor" evidence="7">
    <location>
        <position position="392"/>
    </location>
</feature>